<evidence type="ECO:0000313" key="3">
    <source>
        <dbReference type="Proteomes" id="UP001271792"/>
    </source>
</evidence>
<accession>A0ABU4TWE5</accession>
<gene>
    <name evidence="2" type="ORF">SK571_22365</name>
</gene>
<evidence type="ECO:0000256" key="1">
    <source>
        <dbReference type="SAM" id="MobiDB-lite"/>
    </source>
</evidence>
<organism evidence="2 3">
    <name type="scientific">Lentzea kristufekii</name>
    <dbReference type="NCBI Taxonomy" id="3095430"/>
    <lineage>
        <taxon>Bacteria</taxon>
        <taxon>Bacillati</taxon>
        <taxon>Actinomycetota</taxon>
        <taxon>Actinomycetes</taxon>
        <taxon>Pseudonocardiales</taxon>
        <taxon>Pseudonocardiaceae</taxon>
        <taxon>Lentzea</taxon>
    </lineage>
</organism>
<feature type="region of interest" description="Disordered" evidence="1">
    <location>
        <begin position="18"/>
        <end position="52"/>
    </location>
</feature>
<dbReference type="EMBL" id="JAXAVV010000010">
    <property type="protein sequence ID" value="MDX8052141.1"/>
    <property type="molecule type" value="Genomic_DNA"/>
</dbReference>
<reference evidence="2 3" key="1">
    <citation type="submission" date="2023-11" db="EMBL/GenBank/DDBJ databases">
        <title>Lentzea sokolovensis, sp. nov., Lentzea kristufkii, sp. nov., and Lentzea miocenensis, sp. nov., rare actinobacteria from Sokolov Coal Basin, Miocene lacustrine sediment, Czech Republic.</title>
        <authorList>
            <person name="Lara A."/>
            <person name="Kotroba L."/>
            <person name="Nouioui I."/>
            <person name="Neumann-Schaal M."/>
            <person name="Mast Y."/>
            <person name="Chronakova A."/>
        </authorList>
    </citation>
    <scope>NUCLEOTIDE SEQUENCE [LARGE SCALE GENOMIC DNA]</scope>
    <source>
        <strain evidence="2 3">BCCO 10_0798</strain>
    </source>
</reference>
<proteinExistence type="predicted"/>
<name>A0ABU4TWE5_9PSEU</name>
<comment type="caution">
    <text evidence="2">The sequence shown here is derived from an EMBL/GenBank/DDBJ whole genome shotgun (WGS) entry which is preliminary data.</text>
</comment>
<reference evidence="2 3" key="2">
    <citation type="submission" date="2023-11" db="EMBL/GenBank/DDBJ databases">
        <authorList>
            <person name="Lara A.C."/>
            <person name="Chronakova A."/>
        </authorList>
    </citation>
    <scope>NUCLEOTIDE SEQUENCE [LARGE SCALE GENOMIC DNA]</scope>
    <source>
        <strain evidence="2 3">BCCO 10_0798</strain>
    </source>
</reference>
<dbReference type="RefSeq" id="WP_319986018.1">
    <property type="nucleotide sequence ID" value="NZ_JAXAVV010000010.1"/>
</dbReference>
<dbReference type="Proteomes" id="UP001271792">
    <property type="component" value="Unassembled WGS sequence"/>
</dbReference>
<sequence length="81" mass="8598">MRLRSFSGEVAAFQPRHASCVRSGGSQAGRPGVRAPTRPVGTVGGAPSRARVLDHPPQHAVLGSQWSLRFHDQFGRGVIAV</sequence>
<protein>
    <submittedName>
        <fullName evidence="2">Uncharacterized protein</fullName>
    </submittedName>
</protein>
<keyword evidence="3" id="KW-1185">Reference proteome</keyword>
<evidence type="ECO:0000313" key="2">
    <source>
        <dbReference type="EMBL" id="MDX8052141.1"/>
    </source>
</evidence>